<sequence length="85" mass="9786">MIMPRKHLQGYFHEHITSVLYLKDEVLVATAGAVDRNEGYMVYLARVRIQMEDFLLLHAWTTGILSCINLRKSIQVSVSHIVEES</sequence>
<protein>
    <submittedName>
        <fullName evidence="1">Uncharacterized protein</fullName>
    </submittedName>
</protein>
<comment type="caution">
    <text evidence="1">The sequence shown here is derived from an EMBL/GenBank/DDBJ whole genome shotgun (WGS) entry which is preliminary data.</text>
</comment>
<evidence type="ECO:0000313" key="2">
    <source>
        <dbReference type="Proteomes" id="UP000197138"/>
    </source>
</evidence>
<proteinExistence type="predicted"/>
<reference evidence="2" key="1">
    <citation type="journal article" date="2017" name="Plant J.">
        <title>The pomegranate (Punica granatum L.) genome and the genomics of punicalagin biosynthesis.</title>
        <authorList>
            <person name="Qin G."/>
            <person name="Xu C."/>
            <person name="Ming R."/>
            <person name="Tang H."/>
            <person name="Guyot R."/>
            <person name="Kramer E.M."/>
            <person name="Hu Y."/>
            <person name="Yi X."/>
            <person name="Qi Y."/>
            <person name="Xu X."/>
            <person name="Gao Z."/>
            <person name="Pan H."/>
            <person name="Jian J."/>
            <person name="Tian Y."/>
            <person name="Yue Z."/>
            <person name="Xu Y."/>
        </authorList>
    </citation>
    <scope>NUCLEOTIDE SEQUENCE [LARGE SCALE GENOMIC DNA]</scope>
    <source>
        <strain evidence="2">cv. Dabenzi</strain>
    </source>
</reference>
<organism evidence="1 2">
    <name type="scientific">Punica granatum</name>
    <name type="common">Pomegranate</name>
    <dbReference type="NCBI Taxonomy" id="22663"/>
    <lineage>
        <taxon>Eukaryota</taxon>
        <taxon>Viridiplantae</taxon>
        <taxon>Streptophyta</taxon>
        <taxon>Embryophyta</taxon>
        <taxon>Tracheophyta</taxon>
        <taxon>Spermatophyta</taxon>
        <taxon>Magnoliopsida</taxon>
        <taxon>eudicotyledons</taxon>
        <taxon>Gunneridae</taxon>
        <taxon>Pentapetalae</taxon>
        <taxon>rosids</taxon>
        <taxon>malvids</taxon>
        <taxon>Myrtales</taxon>
        <taxon>Lythraceae</taxon>
        <taxon>Punica</taxon>
    </lineage>
</organism>
<gene>
    <name evidence="1" type="ORF">CDL15_Pgr025933</name>
</gene>
<dbReference type="AlphaFoldDB" id="A0A218WC17"/>
<dbReference type="Proteomes" id="UP000197138">
    <property type="component" value="Unassembled WGS sequence"/>
</dbReference>
<dbReference type="EMBL" id="MTKT01004810">
    <property type="protein sequence ID" value="OWM70083.1"/>
    <property type="molecule type" value="Genomic_DNA"/>
</dbReference>
<evidence type="ECO:0000313" key="1">
    <source>
        <dbReference type="EMBL" id="OWM70083.1"/>
    </source>
</evidence>
<accession>A0A218WC17</accession>
<name>A0A218WC17_PUNGR</name>